<dbReference type="GO" id="GO:0103068">
    <property type="term" value="F:leukotriene C4 gamma-glutamyl transferase activity"/>
    <property type="evidence" value="ECO:0007669"/>
    <property type="project" value="UniProtKB-EC"/>
</dbReference>
<sequence length="512" mass="55846">MKQIKGIIAAGHYETVKAGCEILREGGNAFDAVVAAMLTACVAEPVLASPGGGGFLTARPAQSEPFVYDFFAQTPRQMLPEGELGFYPIEADFGTASQIFHIGMGSIATPGFIKGLYTIHANHCRLPLDMLFQPAIELAANGVTINPFQHLITTIIAPILRATPEAMAINASPEDPGRLIAEGERHRLPAFSDFLKVLLAEGERVFYEGEAGRQLVGDCRDKGGHLQMDDLLSYKVLRRAPLQYRYRNAQISTNPLPSLGGTLIAFSLGLLASHRFDFQAAGKEKHIRHLAHIMRLTQLARTDHHSNMDRILDPEIGDRFRKRLDKGGLSTRGTTQISVADTDGNLASMTLSNGEGSGYVIPGTGVMMNNMLGEEDLNPGGFHQWPLNHRLASMMAPTLILTNQGRAIVMGSGGSNRIRSAILQVIINQLDFRMPLEQAISFPRIHFENGLLSLEPGIDESIAAALKNEFPRQQHWQKKNLFFGGTHCVALDEKGDHMGIGDERRGGVSLSV</sequence>
<dbReference type="Pfam" id="PF01019">
    <property type="entry name" value="G_glu_transpept"/>
    <property type="match status" value="1"/>
</dbReference>
<dbReference type="PRINTS" id="PR01210">
    <property type="entry name" value="GGTRANSPTASE"/>
</dbReference>
<keyword evidence="5" id="KW-0012">Acyltransferase</keyword>
<dbReference type="InterPro" id="IPR051792">
    <property type="entry name" value="GGT_bact"/>
</dbReference>
<dbReference type="Gene3D" id="3.60.20.40">
    <property type="match status" value="1"/>
</dbReference>
<dbReference type="EC" id="2.3.2.2" evidence="5"/>
<evidence type="ECO:0000256" key="2">
    <source>
        <dbReference type="ARBA" id="ARBA00022679"/>
    </source>
</evidence>
<reference evidence="5" key="1">
    <citation type="journal article" date="2021" name="Proc. Natl. Acad. Sci. U.S.A.">
        <title>Global biogeography of chemosynthetic symbionts reveals both localized and globally distributed symbiont groups. .</title>
        <authorList>
            <person name="Osvatic J.T."/>
            <person name="Wilkins L.G.E."/>
            <person name="Leibrecht L."/>
            <person name="Leray M."/>
            <person name="Zauner S."/>
            <person name="Polzin J."/>
            <person name="Camacho Y."/>
            <person name="Gros O."/>
            <person name="van Gils J.A."/>
            <person name="Eisen J.A."/>
            <person name="Petersen J.M."/>
            <person name="Yuen B."/>
        </authorList>
    </citation>
    <scope>NUCLEOTIDE SEQUENCE</scope>
    <source>
        <strain evidence="5">MAGclacostrist055</strain>
    </source>
</reference>
<evidence type="ECO:0000313" key="5">
    <source>
        <dbReference type="EMBL" id="MCG7979246.1"/>
    </source>
</evidence>
<keyword evidence="2 5" id="KW-0808">Transferase</keyword>
<comment type="caution">
    <text evidence="5">The sequence shown here is derived from an EMBL/GenBank/DDBJ whole genome shotgun (WGS) entry which is preliminary data.</text>
</comment>
<keyword evidence="3" id="KW-0378">Hydrolase</keyword>
<gene>
    <name evidence="5" type="ORF">JAY77_14020</name>
</gene>
<dbReference type="Proteomes" id="UP000886674">
    <property type="component" value="Unassembled WGS sequence"/>
</dbReference>
<protein>
    <submittedName>
        <fullName evidence="5">Gamma-glutamyltransferase</fullName>
        <ecNumber evidence="5">2.3.2.2</ecNumber>
    </submittedName>
</protein>
<evidence type="ECO:0000256" key="4">
    <source>
        <dbReference type="ARBA" id="ARBA00023145"/>
    </source>
</evidence>
<evidence type="ECO:0000256" key="3">
    <source>
        <dbReference type="ARBA" id="ARBA00022801"/>
    </source>
</evidence>
<evidence type="ECO:0000256" key="1">
    <source>
        <dbReference type="ARBA" id="ARBA00009381"/>
    </source>
</evidence>
<dbReference type="PANTHER" id="PTHR43199:SF1">
    <property type="entry name" value="GLUTATHIONE HYDROLASE PROENZYME"/>
    <property type="match status" value="1"/>
</dbReference>
<accession>A0A9E4NL35</accession>
<name>A0A9E4NL35_9GAMM</name>
<keyword evidence="4" id="KW-0865">Zymogen</keyword>
<dbReference type="PANTHER" id="PTHR43199">
    <property type="entry name" value="GLUTATHIONE HYDROLASE"/>
    <property type="match status" value="1"/>
</dbReference>
<dbReference type="InterPro" id="IPR029055">
    <property type="entry name" value="Ntn_hydrolases_N"/>
</dbReference>
<organism evidence="5 6">
    <name type="scientific">Candidatus Thiodiazotropha taylori</name>
    <dbReference type="NCBI Taxonomy" id="2792791"/>
    <lineage>
        <taxon>Bacteria</taxon>
        <taxon>Pseudomonadati</taxon>
        <taxon>Pseudomonadota</taxon>
        <taxon>Gammaproteobacteria</taxon>
        <taxon>Chromatiales</taxon>
        <taxon>Sedimenticolaceae</taxon>
        <taxon>Candidatus Thiodiazotropha</taxon>
    </lineage>
</organism>
<evidence type="ECO:0000313" key="6">
    <source>
        <dbReference type="Proteomes" id="UP000886674"/>
    </source>
</evidence>
<proteinExistence type="inferred from homology"/>
<dbReference type="AlphaFoldDB" id="A0A9E4NL35"/>
<dbReference type="InterPro" id="IPR043137">
    <property type="entry name" value="GGT_ssub_C"/>
</dbReference>
<dbReference type="EMBL" id="JAEPCR010000058">
    <property type="protein sequence ID" value="MCG7979246.1"/>
    <property type="molecule type" value="Genomic_DNA"/>
</dbReference>
<dbReference type="SUPFAM" id="SSF56235">
    <property type="entry name" value="N-terminal nucleophile aminohydrolases (Ntn hydrolases)"/>
    <property type="match status" value="1"/>
</dbReference>
<comment type="similarity">
    <text evidence="1">Belongs to the gamma-glutamyltransferase family.</text>
</comment>
<dbReference type="GO" id="GO:0016787">
    <property type="term" value="F:hydrolase activity"/>
    <property type="evidence" value="ECO:0007669"/>
    <property type="project" value="UniProtKB-KW"/>
</dbReference>